<name>A0A3D8GUX6_9BACI</name>
<organism evidence="14 15">
    <name type="scientific">Neobacillus piezotolerans</name>
    <dbReference type="NCBI Taxonomy" id="2259171"/>
    <lineage>
        <taxon>Bacteria</taxon>
        <taxon>Bacillati</taxon>
        <taxon>Bacillota</taxon>
        <taxon>Bacilli</taxon>
        <taxon>Bacillales</taxon>
        <taxon>Bacillaceae</taxon>
        <taxon>Neobacillus</taxon>
    </lineage>
</organism>
<dbReference type="GO" id="GO:0006508">
    <property type="term" value="P:proteolysis"/>
    <property type="evidence" value="ECO:0007669"/>
    <property type="project" value="UniProtKB-KW"/>
</dbReference>
<evidence type="ECO:0000256" key="1">
    <source>
        <dbReference type="ARBA" id="ARBA00001913"/>
    </source>
</evidence>
<dbReference type="GO" id="GO:0004252">
    <property type="term" value="F:serine-type endopeptidase activity"/>
    <property type="evidence" value="ECO:0007669"/>
    <property type="project" value="UniProtKB-UniRule"/>
</dbReference>
<evidence type="ECO:0000256" key="8">
    <source>
        <dbReference type="ARBA" id="ARBA00022837"/>
    </source>
</evidence>
<keyword evidence="4" id="KW-0964">Secreted</keyword>
<dbReference type="EMBL" id="QNQT01000002">
    <property type="protein sequence ID" value="RDU37961.1"/>
    <property type="molecule type" value="Genomic_DNA"/>
</dbReference>
<dbReference type="Gene3D" id="2.60.120.380">
    <property type="match status" value="3"/>
</dbReference>
<evidence type="ECO:0000259" key="12">
    <source>
        <dbReference type="Pfam" id="PF00082"/>
    </source>
</evidence>
<evidence type="ECO:0000256" key="9">
    <source>
        <dbReference type="PROSITE-ProRule" id="PRU01240"/>
    </source>
</evidence>
<keyword evidence="7 9" id="KW-0720">Serine protease</keyword>
<evidence type="ECO:0000256" key="2">
    <source>
        <dbReference type="ARBA" id="ARBA00004613"/>
    </source>
</evidence>
<sequence length="1162" mass="127679">MKKWFRKSGLAVVGTTLVAASLLTGPVHATTVKYNDFTSSPTGFVSQAQMKAQKDGEKALSDDTLIIKFNKPLTLSEHRYAGGTPVKQIEGLDYTVVKVKNKKDFDKAISRYRENTKVAAVMPSALYRPLGIEDPKAASQYQVNMLNLAKAQSLAGKYQVTVAVIDQGIDPNHPDLKGKLLPSYNTVSPMNQGTPDFHGTHVAGIIAAAKDNGIGGYGVNPNAKILPIDVFDRAWGASDFAIAEGILYAINKGAKVINMSLGGSMPSPLIEDAVKKALEKNIVVIAAAGNTGNDMLSYPAAYEGVISVGNVNSQKKLSASSSYGPSVDVVAPGEDIYSTIYEYERKSSYRKLTGTSMAAPMVAGAASLLLSKYPLLTPYQVEYILEHTAEDLGEKGFDVKYGNGLINPVAALQFDMKKLPNIVKKAYTEKELKEKAQPVSLGKETKLSGNITAAYEEKWYKSDVEKGDNLQFILDGGSQFDFKLMIHMYSASEKLMIDVNKVREGVKEGRFFEAPFSGTVLFGVKEVNGSYDDSAKGGSKFSLTVQKADELPVDESSLDKPIAIELPYDSGSTPLHLLGKDGDDDYYKFSVKESQAVRIELSGVPGTDTTIGLYTADMFFPPDFDKLPAEEQKTILDGLASGDMKVDPMLYSNRGAHGAGESLNFTAGPEMTYIVKVSNKIDPNYFMMYDFFFNPGLMSKDQVAEPSLVPYKLKVDGKVFPADEDMFPFMGRGKEETSESPGEQKKEMEVGPTEGGEDEFLRMIKEGSQPYEIGAQAGGYLQMMEDEDWFQTTPSETGIYQFAFSEKGFTVPLISIFKIIEEKDYNGKPMKYLAQIGSNMTWDWAGIRMDPSLYTGLRKGETYYIKVNSNYYTGEMSFDPYQFTSTLLFANPQDQYEDNDKPENVRNLPAGTVEGNFAMPFDQDYFYFESKTDAIYGVTFGTKAIDPAASSKYPKELVNPIFGMVVVVEDTNKNRKLDEEEYRKGQYIDRGALSGNTYGSFKAGKNKNYIMLVSGYIDGPVPLSLLPYQLKVAPVNTVDEDKGSVVKNNIPSKPLKFAVNGKNGLKAVGYLNAGVAYGDEDWYELKLAKDSKGKIEFAAGIEVDSIISLYKDGKLIAQADYYPEGDAEVLSFSLKKGTYHIKVRDAFGNSTINPYTLTVKFQ</sequence>
<evidence type="ECO:0000256" key="3">
    <source>
        <dbReference type="ARBA" id="ARBA00011073"/>
    </source>
</evidence>
<evidence type="ECO:0000256" key="6">
    <source>
        <dbReference type="ARBA" id="ARBA00022801"/>
    </source>
</evidence>
<dbReference type="InterPro" id="IPR023828">
    <property type="entry name" value="Peptidase_S8_Ser-AS"/>
</dbReference>
<dbReference type="AlphaFoldDB" id="A0A3D8GUX6"/>
<dbReference type="InterPro" id="IPR036852">
    <property type="entry name" value="Peptidase_S8/S53_dom_sf"/>
</dbReference>
<dbReference type="InterPro" id="IPR000209">
    <property type="entry name" value="Peptidase_S8/S53_dom"/>
</dbReference>
<dbReference type="PROSITE" id="PS51892">
    <property type="entry name" value="SUBTILASE"/>
    <property type="match status" value="1"/>
</dbReference>
<evidence type="ECO:0000256" key="4">
    <source>
        <dbReference type="ARBA" id="ARBA00022525"/>
    </source>
</evidence>
<keyword evidence="8" id="KW-0106">Calcium</keyword>
<evidence type="ECO:0000259" key="13">
    <source>
        <dbReference type="Pfam" id="PF22148"/>
    </source>
</evidence>
<evidence type="ECO:0000256" key="7">
    <source>
        <dbReference type="ARBA" id="ARBA00022825"/>
    </source>
</evidence>
<dbReference type="Pfam" id="PF22148">
    <property type="entry name" value="Fervidolysin_NPro-like"/>
    <property type="match status" value="1"/>
</dbReference>
<comment type="cofactor">
    <cofactor evidence="1">
        <name>Ca(2+)</name>
        <dbReference type="ChEBI" id="CHEBI:29108"/>
    </cofactor>
</comment>
<dbReference type="PANTHER" id="PTHR43806">
    <property type="entry name" value="PEPTIDASE S8"/>
    <property type="match status" value="1"/>
</dbReference>
<dbReference type="InterPro" id="IPR050131">
    <property type="entry name" value="Peptidase_S8_subtilisin-like"/>
</dbReference>
<dbReference type="GO" id="GO:0005576">
    <property type="term" value="C:extracellular region"/>
    <property type="evidence" value="ECO:0007669"/>
    <property type="project" value="UniProtKB-SubCell"/>
</dbReference>
<dbReference type="PANTHER" id="PTHR43806:SF11">
    <property type="entry name" value="CEREVISIN-RELATED"/>
    <property type="match status" value="1"/>
</dbReference>
<comment type="subcellular location">
    <subcellularLocation>
        <location evidence="2">Secreted</location>
    </subcellularLocation>
</comment>
<dbReference type="InterPro" id="IPR015500">
    <property type="entry name" value="Peptidase_S8_subtilisin-rel"/>
</dbReference>
<comment type="caution">
    <text evidence="14">The sequence shown here is derived from an EMBL/GenBank/DDBJ whole genome shotgun (WGS) entry which is preliminary data.</text>
</comment>
<dbReference type="InterPro" id="IPR054399">
    <property type="entry name" value="Fervidolysin-like_N_prodom"/>
</dbReference>
<feature type="active site" description="Charge relay system" evidence="9">
    <location>
        <position position="166"/>
    </location>
</feature>
<feature type="active site" description="Charge relay system" evidence="9">
    <location>
        <position position="198"/>
    </location>
</feature>
<dbReference type="Pfam" id="PF00082">
    <property type="entry name" value="Peptidase_S8"/>
    <property type="match status" value="1"/>
</dbReference>
<protein>
    <submittedName>
        <fullName evidence="14">Peptidase S8</fullName>
    </submittedName>
</protein>
<proteinExistence type="inferred from homology"/>
<dbReference type="PROSITE" id="PS00138">
    <property type="entry name" value="SUBTILASE_SER"/>
    <property type="match status" value="1"/>
</dbReference>
<reference evidence="14 15" key="1">
    <citation type="submission" date="2018-07" db="EMBL/GenBank/DDBJ databases">
        <title>Bacillus sp. YLB-04 draft genome sequence.</title>
        <authorList>
            <person name="Yu L."/>
            <person name="Tang X."/>
        </authorList>
    </citation>
    <scope>NUCLEOTIDE SEQUENCE [LARGE SCALE GENOMIC DNA]</scope>
    <source>
        <strain evidence="14 15">YLB-04</strain>
    </source>
</reference>
<dbReference type="PRINTS" id="PR00723">
    <property type="entry name" value="SUBTILISIN"/>
</dbReference>
<evidence type="ECO:0000256" key="10">
    <source>
        <dbReference type="SAM" id="MobiDB-lite"/>
    </source>
</evidence>
<feature type="signal peptide" evidence="11">
    <location>
        <begin position="1"/>
        <end position="29"/>
    </location>
</feature>
<dbReference type="OrthoDB" id="9798386at2"/>
<feature type="domain" description="Peptidase S8/S53" evidence="12">
    <location>
        <begin position="159"/>
        <end position="404"/>
    </location>
</feature>
<feature type="region of interest" description="Disordered" evidence="10">
    <location>
        <begin position="731"/>
        <end position="755"/>
    </location>
</feature>
<feature type="domain" description="Fervidolysin-like N-terminal prodomain" evidence="13">
    <location>
        <begin position="49"/>
        <end position="123"/>
    </location>
</feature>
<dbReference type="Proteomes" id="UP000257144">
    <property type="component" value="Unassembled WGS sequence"/>
</dbReference>
<keyword evidence="6 9" id="KW-0378">Hydrolase</keyword>
<evidence type="ECO:0000256" key="11">
    <source>
        <dbReference type="SAM" id="SignalP"/>
    </source>
</evidence>
<evidence type="ECO:0000256" key="5">
    <source>
        <dbReference type="ARBA" id="ARBA00022670"/>
    </source>
</evidence>
<keyword evidence="15" id="KW-1185">Reference proteome</keyword>
<keyword evidence="5 9" id="KW-0645">Protease</keyword>
<feature type="chain" id="PRO_5017776352" evidence="11">
    <location>
        <begin position="30"/>
        <end position="1162"/>
    </location>
</feature>
<dbReference type="Gene3D" id="3.40.50.200">
    <property type="entry name" value="Peptidase S8/S53 domain"/>
    <property type="match status" value="1"/>
</dbReference>
<evidence type="ECO:0000313" key="14">
    <source>
        <dbReference type="EMBL" id="RDU37961.1"/>
    </source>
</evidence>
<dbReference type="PROSITE" id="PS00137">
    <property type="entry name" value="SUBTILASE_HIS"/>
    <property type="match status" value="1"/>
</dbReference>
<feature type="active site" description="Charge relay system" evidence="9">
    <location>
        <position position="356"/>
    </location>
</feature>
<accession>A0A3D8GUX6</accession>
<dbReference type="InterPro" id="IPR022398">
    <property type="entry name" value="Peptidase_S8_His-AS"/>
</dbReference>
<dbReference type="SUPFAM" id="SSF52743">
    <property type="entry name" value="Subtilisin-like"/>
    <property type="match status" value="1"/>
</dbReference>
<gene>
    <name evidence="14" type="ORF">DRW41_06905</name>
</gene>
<keyword evidence="11" id="KW-0732">Signal</keyword>
<feature type="compositionally biased region" description="Basic and acidic residues" evidence="10">
    <location>
        <begin position="732"/>
        <end position="749"/>
    </location>
</feature>
<comment type="similarity">
    <text evidence="3 9">Belongs to the peptidase S8 family.</text>
</comment>
<dbReference type="RefSeq" id="WP_115451630.1">
    <property type="nucleotide sequence ID" value="NZ_QNQT01000002.1"/>
</dbReference>
<evidence type="ECO:0000313" key="15">
    <source>
        <dbReference type="Proteomes" id="UP000257144"/>
    </source>
</evidence>